<feature type="non-terminal residue" evidence="2">
    <location>
        <position position="113"/>
    </location>
</feature>
<dbReference type="EMBL" id="RWIC01000037">
    <property type="protein sequence ID" value="TKC52207.1"/>
    <property type="molecule type" value="Genomic_DNA"/>
</dbReference>
<evidence type="ECO:0000256" key="1">
    <source>
        <dbReference type="SAM" id="Phobius"/>
    </source>
</evidence>
<sequence length="113" mass="12981">HLNPSSSWKFVAVILWIVCLGLLSSVVYLAIECKSQCEIEFGNILLVQTTGISMEKTATFIKETHFLRKNNFIIKLSKMQCGMQKEKFSISLYYNNQQLKCVWLDGTQLTLNK</sequence>
<keyword evidence="1" id="KW-1133">Transmembrane helix</keyword>
<keyword evidence="1" id="KW-0472">Membrane</keyword>
<feature type="non-terminal residue" evidence="2">
    <location>
        <position position="1"/>
    </location>
</feature>
<evidence type="ECO:0000313" key="3">
    <source>
        <dbReference type="Proteomes" id="UP000308365"/>
    </source>
</evidence>
<protein>
    <submittedName>
        <fullName evidence="2">Uncharacterized protein</fullName>
    </submittedName>
</protein>
<organism evidence="2 3">
    <name type="scientific">Monodon monoceros</name>
    <name type="common">Narwhal</name>
    <name type="synonym">Ceratodon monodon</name>
    <dbReference type="NCBI Taxonomy" id="40151"/>
    <lineage>
        <taxon>Eukaryota</taxon>
        <taxon>Metazoa</taxon>
        <taxon>Chordata</taxon>
        <taxon>Craniata</taxon>
        <taxon>Vertebrata</taxon>
        <taxon>Euteleostomi</taxon>
        <taxon>Mammalia</taxon>
        <taxon>Eutheria</taxon>
        <taxon>Laurasiatheria</taxon>
        <taxon>Artiodactyla</taxon>
        <taxon>Whippomorpha</taxon>
        <taxon>Cetacea</taxon>
        <taxon>Odontoceti</taxon>
        <taxon>Monodontidae</taxon>
        <taxon>Monodon</taxon>
    </lineage>
</organism>
<comment type="caution">
    <text evidence="2">The sequence shown here is derived from an EMBL/GenBank/DDBJ whole genome shotgun (WGS) entry which is preliminary data.</text>
</comment>
<evidence type="ECO:0000313" key="2">
    <source>
        <dbReference type="EMBL" id="TKC52207.1"/>
    </source>
</evidence>
<feature type="transmembrane region" description="Helical" evidence="1">
    <location>
        <begin position="12"/>
        <end position="31"/>
    </location>
</feature>
<accession>A0A4U1FQW9</accession>
<reference evidence="3" key="1">
    <citation type="journal article" date="2019" name="IScience">
        <title>Narwhal Genome Reveals Long-Term Low Genetic Diversity despite Current Large Abundance Size.</title>
        <authorList>
            <person name="Westbury M.V."/>
            <person name="Petersen B."/>
            <person name="Garde E."/>
            <person name="Heide-Jorgensen M.P."/>
            <person name="Lorenzen E.D."/>
        </authorList>
    </citation>
    <scope>NUCLEOTIDE SEQUENCE [LARGE SCALE GENOMIC DNA]</scope>
</reference>
<proteinExistence type="predicted"/>
<name>A0A4U1FQW9_MONMO</name>
<dbReference type="AlphaFoldDB" id="A0A4U1FQW9"/>
<dbReference type="Proteomes" id="UP000308365">
    <property type="component" value="Unassembled WGS sequence"/>
</dbReference>
<keyword evidence="1" id="KW-0812">Transmembrane</keyword>
<gene>
    <name evidence="2" type="ORF">EI555_018185</name>
</gene>